<protein>
    <submittedName>
        <fullName evidence="1">Uncharacterized protein</fullName>
    </submittedName>
</protein>
<gene>
    <name evidence="1" type="ORF">CSW08_05115</name>
</gene>
<keyword evidence="2" id="KW-1185">Reference proteome</keyword>
<evidence type="ECO:0000313" key="1">
    <source>
        <dbReference type="EMBL" id="PKQ46126.1"/>
    </source>
</evidence>
<evidence type="ECO:0000313" key="2">
    <source>
        <dbReference type="Proteomes" id="UP000233435"/>
    </source>
</evidence>
<comment type="caution">
    <text evidence="1">The sequence shown here is derived from an EMBL/GenBank/DDBJ whole genome shotgun (WGS) entry which is preliminary data.</text>
</comment>
<reference evidence="1 2" key="1">
    <citation type="submission" date="2017-12" db="EMBL/GenBank/DDBJ databases">
        <title>Confluentibacter flavum sp. nov., isolated from the saline lake.</title>
        <authorList>
            <person name="Yu L."/>
        </authorList>
    </citation>
    <scope>NUCLEOTIDE SEQUENCE [LARGE SCALE GENOMIC DNA]</scope>
    <source>
        <strain evidence="1 2">3B</strain>
    </source>
</reference>
<organism evidence="1 2">
    <name type="scientific">Confluentibacter flavum</name>
    <dbReference type="NCBI Taxonomy" id="1909700"/>
    <lineage>
        <taxon>Bacteria</taxon>
        <taxon>Pseudomonadati</taxon>
        <taxon>Bacteroidota</taxon>
        <taxon>Flavobacteriia</taxon>
        <taxon>Flavobacteriales</taxon>
        <taxon>Flavobacteriaceae</taxon>
        <taxon>Confluentibacter</taxon>
    </lineage>
</organism>
<sequence>MEDSQLKILNISGKRFKKELLISSKEVSTLHIFLKGIINDKVMIINTNVGLDVYYHSSVCYKDLIVNAFLLLTTCSGKSINDFHIKSLNSRIDIENETNRFFDRLIKNPLLFKSYTKSLFNQLKINYNDNSELIDELLALWQTKILETNLDSNILNTMIPHIITLQDTYFETFNQPILKSLIKETLKDTRSN</sequence>
<name>A0A2N3HME3_9FLAO</name>
<proteinExistence type="predicted"/>
<dbReference type="Proteomes" id="UP000233435">
    <property type="component" value="Unassembled WGS sequence"/>
</dbReference>
<dbReference type="AlphaFoldDB" id="A0A2N3HME3"/>
<accession>A0A2N3HME3</accession>
<dbReference type="EMBL" id="PJEO01000015">
    <property type="protein sequence ID" value="PKQ46126.1"/>
    <property type="molecule type" value="Genomic_DNA"/>
</dbReference>